<feature type="non-terminal residue" evidence="7">
    <location>
        <position position="94"/>
    </location>
</feature>
<dbReference type="EMBL" id="VXBZ01002429">
    <property type="protein sequence ID" value="NXP45782.1"/>
    <property type="molecule type" value="Genomic_DNA"/>
</dbReference>
<reference evidence="7 8" key="1">
    <citation type="submission" date="2019-09" db="EMBL/GenBank/DDBJ databases">
        <title>Bird 10,000 Genomes (B10K) Project - Family phase.</title>
        <authorList>
            <person name="Zhang G."/>
        </authorList>
    </citation>
    <scope>NUCLEOTIDE SEQUENCE [LARGE SCALE GENOMIC DNA]</scope>
    <source>
        <strain evidence="7">B10K-DU-001-55</strain>
        <tissue evidence="7">Muscle</tissue>
    </source>
</reference>
<organism evidence="7 8">
    <name type="scientific">Heliornis fulica</name>
    <name type="common">sungrebe</name>
    <dbReference type="NCBI Taxonomy" id="54369"/>
    <lineage>
        <taxon>Eukaryota</taxon>
        <taxon>Metazoa</taxon>
        <taxon>Chordata</taxon>
        <taxon>Craniata</taxon>
        <taxon>Vertebrata</taxon>
        <taxon>Euteleostomi</taxon>
        <taxon>Archelosauria</taxon>
        <taxon>Archosauria</taxon>
        <taxon>Dinosauria</taxon>
        <taxon>Saurischia</taxon>
        <taxon>Theropoda</taxon>
        <taxon>Coelurosauria</taxon>
        <taxon>Aves</taxon>
        <taxon>Neognathae</taxon>
        <taxon>Neoaves</taxon>
        <taxon>Gruiformes</taxon>
        <taxon>Heliornithidae</taxon>
        <taxon>Heliornis</taxon>
    </lineage>
</organism>
<sequence>IHDHNLSTGYPQGSIDTCQLDSGGPLVCKDKNADYFWLVGVTSWGRGCARRKQSGVYTSTQHFYDWILSQMRLHPEMTTPRPKPVFTSTPFTKP</sequence>
<feature type="non-terminal residue" evidence="7">
    <location>
        <position position="1"/>
    </location>
</feature>
<dbReference type="OrthoDB" id="6339452at2759"/>
<keyword evidence="2" id="KW-0964">Secreted</keyword>
<dbReference type="FunFam" id="2.40.10.10:FF:000054">
    <property type="entry name" value="Complement C1r subcomponent"/>
    <property type="match status" value="1"/>
</dbReference>
<dbReference type="PROSITE" id="PS50240">
    <property type="entry name" value="TRYPSIN_DOM"/>
    <property type="match status" value="1"/>
</dbReference>
<dbReference type="InterPro" id="IPR009003">
    <property type="entry name" value="Peptidase_S1_PA"/>
</dbReference>
<dbReference type="GO" id="GO:0007340">
    <property type="term" value="P:acrosome reaction"/>
    <property type="evidence" value="ECO:0007669"/>
    <property type="project" value="TreeGrafter"/>
</dbReference>
<gene>
    <name evidence="7" type="primary">Acr_4</name>
    <name evidence="7" type="ORF">HELFUL_R09973</name>
</gene>
<dbReference type="Pfam" id="PF00089">
    <property type="entry name" value="Trypsin"/>
    <property type="match status" value="1"/>
</dbReference>
<dbReference type="SUPFAM" id="SSF50494">
    <property type="entry name" value="Trypsin-like serine proteases"/>
    <property type="match status" value="1"/>
</dbReference>
<dbReference type="GO" id="GO:0004252">
    <property type="term" value="F:serine-type endopeptidase activity"/>
    <property type="evidence" value="ECO:0007669"/>
    <property type="project" value="InterPro"/>
</dbReference>
<comment type="caution">
    <text evidence="7">The sequence shown here is derived from an EMBL/GenBank/DDBJ whole genome shotgun (WGS) entry which is preliminary data.</text>
</comment>
<dbReference type="AlphaFoldDB" id="A0A7L2AHX2"/>
<evidence type="ECO:0000256" key="4">
    <source>
        <dbReference type="ARBA" id="ARBA00023157"/>
    </source>
</evidence>
<dbReference type="PANTHER" id="PTHR24252">
    <property type="entry name" value="ACROSIN-RELATED"/>
    <property type="match status" value="1"/>
</dbReference>
<dbReference type="Proteomes" id="UP000590868">
    <property type="component" value="Unassembled WGS sequence"/>
</dbReference>
<evidence type="ECO:0000256" key="3">
    <source>
        <dbReference type="ARBA" id="ARBA00022729"/>
    </source>
</evidence>
<accession>A0A7L2AHX2</accession>
<keyword evidence="8" id="KW-1185">Reference proteome</keyword>
<feature type="domain" description="Peptidase S1" evidence="6">
    <location>
        <begin position="1"/>
        <end position="72"/>
    </location>
</feature>
<evidence type="ECO:0000256" key="2">
    <source>
        <dbReference type="ARBA" id="ARBA00022525"/>
    </source>
</evidence>
<keyword evidence="3" id="KW-0732">Signal</keyword>
<keyword evidence="5" id="KW-0325">Glycoprotein</keyword>
<protein>
    <submittedName>
        <fullName evidence="7">ACRO protein</fullName>
    </submittedName>
</protein>
<evidence type="ECO:0000259" key="6">
    <source>
        <dbReference type="PROSITE" id="PS50240"/>
    </source>
</evidence>
<dbReference type="Gene3D" id="2.40.10.10">
    <property type="entry name" value="Trypsin-like serine proteases"/>
    <property type="match status" value="1"/>
</dbReference>
<keyword evidence="4" id="KW-1015">Disulfide bond</keyword>
<evidence type="ECO:0000313" key="8">
    <source>
        <dbReference type="Proteomes" id="UP000590868"/>
    </source>
</evidence>
<dbReference type="GO" id="GO:0006508">
    <property type="term" value="P:proteolysis"/>
    <property type="evidence" value="ECO:0007669"/>
    <property type="project" value="InterPro"/>
</dbReference>
<dbReference type="PANTHER" id="PTHR24252:SF8">
    <property type="entry name" value="ACROSIN"/>
    <property type="match status" value="1"/>
</dbReference>
<dbReference type="InterPro" id="IPR001254">
    <property type="entry name" value="Trypsin_dom"/>
</dbReference>
<dbReference type="GO" id="GO:0005576">
    <property type="term" value="C:extracellular region"/>
    <property type="evidence" value="ECO:0007669"/>
    <property type="project" value="UniProtKB-SubCell"/>
</dbReference>
<evidence type="ECO:0000256" key="1">
    <source>
        <dbReference type="ARBA" id="ARBA00004613"/>
    </source>
</evidence>
<evidence type="ECO:0000313" key="7">
    <source>
        <dbReference type="EMBL" id="NXP45782.1"/>
    </source>
</evidence>
<proteinExistence type="predicted"/>
<name>A0A7L2AHX2_9GRUI</name>
<evidence type="ECO:0000256" key="5">
    <source>
        <dbReference type="ARBA" id="ARBA00023180"/>
    </source>
</evidence>
<comment type="subcellular location">
    <subcellularLocation>
        <location evidence="1">Secreted</location>
    </subcellularLocation>
</comment>
<dbReference type="InterPro" id="IPR043504">
    <property type="entry name" value="Peptidase_S1_PA_chymotrypsin"/>
</dbReference>